<organism evidence="1 2">
    <name type="scientific">Aquirufa novilacunae</name>
    <dbReference type="NCBI Taxonomy" id="3139305"/>
    <lineage>
        <taxon>Bacteria</taxon>
        <taxon>Pseudomonadati</taxon>
        <taxon>Bacteroidota</taxon>
        <taxon>Cytophagia</taxon>
        <taxon>Cytophagales</taxon>
        <taxon>Flectobacillaceae</taxon>
        <taxon>Aquirufa</taxon>
    </lineage>
</organism>
<dbReference type="PANTHER" id="PTHR35332">
    <property type="entry name" value="REGULATION OF ENOLASE PROTEIN 1"/>
    <property type="match status" value="1"/>
</dbReference>
<dbReference type="EMBL" id="JBEWZF010000002">
    <property type="protein sequence ID" value="MFL0298625.1"/>
    <property type="molecule type" value="Genomic_DNA"/>
</dbReference>
<dbReference type="Proteomes" id="UP001623553">
    <property type="component" value="Unassembled WGS sequence"/>
</dbReference>
<sequence>MSKSEGQISGALKIKGIPRELVWENKPKRFQVTPTSLQIISGEKTDMFRDPNVTYNTDNAPKLLFEADSNFVFTASVEHAFASKWDGGALVIKQDSLNWVKCCFEKDYTGAKRVVSVVTKGISDDCNSVEIKGNKVYFKIAKANNVITLYYSITGKSWYLFRHFTFDASGPLKIGFLSQSPTGTECTVTFRDIYYSLKKIKDPYAGE</sequence>
<name>A0ABW8U0C2_9BACT</name>
<protein>
    <submittedName>
        <fullName evidence="1">DUF1349 domain-containing protein</fullName>
    </submittedName>
</protein>
<dbReference type="Pfam" id="PF07081">
    <property type="entry name" value="DUF1349"/>
    <property type="match status" value="1"/>
</dbReference>
<keyword evidence="2" id="KW-1185">Reference proteome</keyword>
<dbReference type="PANTHER" id="PTHR35332:SF2">
    <property type="entry name" value="REGULATION OF ENOLASE PROTEIN 1"/>
    <property type="match status" value="1"/>
</dbReference>
<accession>A0ABW8U0C2</accession>
<evidence type="ECO:0000313" key="2">
    <source>
        <dbReference type="Proteomes" id="UP001623553"/>
    </source>
</evidence>
<evidence type="ECO:0000313" key="1">
    <source>
        <dbReference type="EMBL" id="MFL0298625.1"/>
    </source>
</evidence>
<gene>
    <name evidence="1" type="ORF">AAE961_07070</name>
</gene>
<dbReference type="InterPro" id="IPR013320">
    <property type="entry name" value="ConA-like_dom_sf"/>
</dbReference>
<dbReference type="RefSeq" id="WP_406800426.1">
    <property type="nucleotide sequence ID" value="NZ_JBEWZF010000002.1"/>
</dbReference>
<comment type="caution">
    <text evidence="1">The sequence shown here is derived from an EMBL/GenBank/DDBJ whole genome shotgun (WGS) entry which is preliminary data.</text>
</comment>
<dbReference type="Gene3D" id="2.60.120.200">
    <property type="match status" value="1"/>
</dbReference>
<dbReference type="InterPro" id="IPR009784">
    <property type="entry name" value="DUF1349"/>
</dbReference>
<reference evidence="1 2" key="1">
    <citation type="submission" date="2024-07" db="EMBL/GenBank/DDBJ databases">
        <authorList>
            <person name="Pitt A."/>
            <person name="Hahn M.W."/>
        </authorList>
    </citation>
    <scope>NUCLEOTIDE SEQUENCE [LARGE SCALE GENOMIC DNA]</scope>
    <source>
        <strain evidence="1 2">2-BAHN-186B</strain>
    </source>
</reference>
<proteinExistence type="predicted"/>
<dbReference type="SUPFAM" id="SSF49899">
    <property type="entry name" value="Concanavalin A-like lectins/glucanases"/>
    <property type="match status" value="1"/>
</dbReference>